<dbReference type="AlphaFoldDB" id="A0AAN9KVB9"/>
<accession>A0AAN9KVB9</accession>
<comment type="caution">
    <text evidence="1">The sequence shown here is derived from an EMBL/GenBank/DDBJ whole genome shotgun (WGS) entry which is preliminary data.</text>
</comment>
<proteinExistence type="predicted"/>
<organism evidence="1 2">
    <name type="scientific">Canavalia gladiata</name>
    <name type="common">Sword bean</name>
    <name type="synonym">Dolichos gladiatus</name>
    <dbReference type="NCBI Taxonomy" id="3824"/>
    <lineage>
        <taxon>Eukaryota</taxon>
        <taxon>Viridiplantae</taxon>
        <taxon>Streptophyta</taxon>
        <taxon>Embryophyta</taxon>
        <taxon>Tracheophyta</taxon>
        <taxon>Spermatophyta</taxon>
        <taxon>Magnoliopsida</taxon>
        <taxon>eudicotyledons</taxon>
        <taxon>Gunneridae</taxon>
        <taxon>Pentapetalae</taxon>
        <taxon>rosids</taxon>
        <taxon>fabids</taxon>
        <taxon>Fabales</taxon>
        <taxon>Fabaceae</taxon>
        <taxon>Papilionoideae</taxon>
        <taxon>50 kb inversion clade</taxon>
        <taxon>NPAAA clade</taxon>
        <taxon>indigoferoid/millettioid clade</taxon>
        <taxon>Phaseoleae</taxon>
        <taxon>Canavalia</taxon>
    </lineage>
</organism>
<evidence type="ECO:0000313" key="2">
    <source>
        <dbReference type="Proteomes" id="UP001367508"/>
    </source>
</evidence>
<gene>
    <name evidence="1" type="ORF">VNO77_28170</name>
</gene>
<protein>
    <submittedName>
        <fullName evidence="1">Uncharacterized protein</fullName>
    </submittedName>
</protein>
<dbReference type="EMBL" id="JAYMYQ010000006">
    <property type="protein sequence ID" value="KAK7324535.1"/>
    <property type="molecule type" value="Genomic_DNA"/>
</dbReference>
<dbReference type="Proteomes" id="UP001367508">
    <property type="component" value="Unassembled WGS sequence"/>
</dbReference>
<evidence type="ECO:0000313" key="1">
    <source>
        <dbReference type="EMBL" id="KAK7324535.1"/>
    </source>
</evidence>
<name>A0AAN9KVB9_CANGL</name>
<keyword evidence="2" id="KW-1185">Reference proteome</keyword>
<sequence length="85" mass="9661">MPLEPRDSLLVPFGVFIYSFIPHCSLVPCSSQLPLLIFLFSAPFQSTRSAVLVSPSVEKELTFIHWAEVEKADSVLELEMSRLWH</sequence>
<reference evidence="1 2" key="1">
    <citation type="submission" date="2024-01" db="EMBL/GenBank/DDBJ databases">
        <title>The genomes of 5 underutilized Papilionoideae crops provide insights into root nodulation and disease resistanc.</title>
        <authorList>
            <person name="Jiang F."/>
        </authorList>
    </citation>
    <scope>NUCLEOTIDE SEQUENCE [LARGE SCALE GENOMIC DNA]</scope>
    <source>
        <strain evidence="1">LVBAO_FW01</strain>
        <tissue evidence="1">Leaves</tissue>
    </source>
</reference>